<accession>A0A6L6QDA2</accession>
<organism evidence="1 2">
    <name type="scientific">Massilia eburnea</name>
    <dbReference type="NCBI Taxonomy" id="1776165"/>
    <lineage>
        <taxon>Bacteria</taxon>
        <taxon>Pseudomonadati</taxon>
        <taxon>Pseudomonadota</taxon>
        <taxon>Betaproteobacteria</taxon>
        <taxon>Burkholderiales</taxon>
        <taxon>Oxalobacteraceae</taxon>
        <taxon>Telluria group</taxon>
        <taxon>Massilia</taxon>
    </lineage>
</organism>
<evidence type="ECO:0000313" key="2">
    <source>
        <dbReference type="Proteomes" id="UP000472320"/>
    </source>
</evidence>
<dbReference type="Gene3D" id="2.40.50.140">
    <property type="entry name" value="Nucleic acid-binding proteins"/>
    <property type="match status" value="1"/>
</dbReference>
<reference evidence="1 2" key="1">
    <citation type="submission" date="2019-11" db="EMBL/GenBank/DDBJ databases">
        <title>Type strains purchased from KCTC, JCM and DSMZ.</title>
        <authorList>
            <person name="Lu H."/>
        </authorList>
    </citation>
    <scope>NUCLEOTIDE SEQUENCE [LARGE SCALE GENOMIC DNA]</scope>
    <source>
        <strain evidence="1 2">JCM 31587</strain>
    </source>
</reference>
<dbReference type="RefSeq" id="WP_155453013.1">
    <property type="nucleotide sequence ID" value="NZ_WNKX01000003.1"/>
</dbReference>
<comment type="caution">
    <text evidence="1">The sequence shown here is derived from an EMBL/GenBank/DDBJ whole genome shotgun (WGS) entry which is preliminary data.</text>
</comment>
<dbReference type="AlphaFoldDB" id="A0A6L6QDA2"/>
<dbReference type="EMBL" id="WNKX01000003">
    <property type="protein sequence ID" value="MTW10071.1"/>
    <property type="molecule type" value="Genomic_DNA"/>
</dbReference>
<dbReference type="OrthoDB" id="8778518at2"/>
<keyword evidence="2" id="KW-1185">Reference proteome</keyword>
<name>A0A6L6QDA2_9BURK</name>
<evidence type="ECO:0000313" key="1">
    <source>
        <dbReference type="EMBL" id="MTW10071.1"/>
    </source>
</evidence>
<dbReference type="SUPFAM" id="SSF50249">
    <property type="entry name" value="Nucleic acid-binding proteins"/>
    <property type="match status" value="1"/>
</dbReference>
<sequence>MSTHTGTIHWFSRLKGIGQIRPDAGGYDVSADIGDFVSQQQAGSLEKKLVSYDVEESAYGSRAINIHVVQRL</sequence>
<dbReference type="InterPro" id="IPR012340">
    <property type="entry name" value="NA-bd_OB-fold"/>
</dbReference>
<gene>
    <name evidence="1" type="ORF">GM658_05605</name>
</gene>
<protein>
    <submittedName>
        <fullName evidence="1">Cold-shock protein</fullName>
    </submittedName>
</protein>
<proteinExistence type="predicted"/>
<dbReference type="Proteomes" id="UP000472320">
    <property type="component" value="Unassembled WGS sequence"/>
</dbReference>